<proteinExistence type="predicted"/>
<name>A0A0R0KJ24_SOYBN</name>
<gene>
    <name evidence="2" type="ORF">GLYMA_04G244600</name>
</gene>
<organism evidence="2">
    <name type="scientific">Glycine max</name>
    <name type="common">Soybean</name>
    <name type="synonym">Glycine hispida</name>
    <dbReference type="NCBI Taxonomy" id="3847"/>
    <lineage>
        <taxon>Eukaryota</taxon>
        <taxon>Viridiplantae</taxon>
        <taxon>Streptophyta</taxon>
        <taxon>Embryophyta</taxon>
        <taxon>Tracheophyta</taxon>
        <taxon>Spermatophyta</taxon>
        <taxon>Magnoliopsida</taxon>
        <taxon>eudicotyledons</taxon>
        <taxon>Gunneridae</taxon>
        <taxon>Pentapetalae</taxon>
        <taxon>rosids</taxon>
        <taxon>fabids</taxon>
        <taxon>Fabales</taxon>
        <taxon>Fabaceae</taxon>
        <taxon>Papilionoideae</taxon>
        <taxon>50 kb inversion clade</taxon>
        <taxon>NPAAA clade</taxon>
        <taxon>indigoferoid/millettioid clade</taxon>
        <taxon>Phaseoleae</taxon>
        <taxon>Glycine</taxon>
        <taxon>Glycine subgen. Soja</taxon>
    </lineage>
</organism>
<keyword evidence="4" id="KW-1185">Reference proteome</keyword>
<keyword evidence="1" id="KW-1133">Transmembrane helix</keyword>
<reference evidence="2" key="3">
    <citation type="submission" date="2018-07" db="EMBL/GenBank/DDBJ databases">
        <title>WGS assembly of Glycine max.</title>
        <authorList>
            <person name="Schmutz J."/>
            <person name="Cannon S."/>
            <person name="Schlueter J."/>
            <person name="Ma J."/>
            <person name="Mitros T."/>
            <person name="Nelson W."/>
            <person name="Hyten D."/>
            <person name="Song Q."/>
            <person name="Thelen J."/>
            <person name="Cheng J."/>
            <person name="Xu D."/>
            <person name="Hellsten U."/>
            <person name="May G."/>
            <person name="Yu Y."/>
            <person name="Sakurai T."/>
            <person name="Umezawa T."/>
            <person name="Bhattacharyya M."/>
            <person name="Sandhu D."/>
            <person name="Valliyodan B."/>
            <person name="Lindquist E."/>
            <person name="Peto M."/>
            <person name="Grant D."/>
            <person name="Shu S."/>
            <person name="Goodstein D."/>
            <person name="Barry K."/>
            <person name="Futrell-Griggs M."/>
            <person name="Abernathy B."/>
            <person name="Du J."/>
            <person name="Tian Z."/>
            <person name="Zhu L."/>
            <person name="Gill N."/>
            <person name="Joshi T."/>
            <person name="Libault M."/>
            <person name="Sethuraman A."/>
            <person name="Zhang X."/>
            <person name="Shinozaki K."/>
            <person name="Nguyen H."/>
            <person name="Wing R."/>
            <person name="Cregan P."/>
            <person name="Specht J."/>
            <person name="Grimwood J."/>
            <person name="Rokhsar D."/>
            <person name="Stacey G."/>
            <person name="Shoemaker R."/>
            <person name="Jackson S."/>
        </authorList>
    </citation>
    <scope>NUCLEOTIDE SEQUENCE</scope>
    <source>
        <tissue evidence="2">Callus</tissue>
    </source>
</reference>
<evidence type="ECO:0008006" key="5">
    <source>
        <dbReference type="Google" id="ProtNLM"/>
    </source>
</evidence>
<dbReference type="Proteomes" id="UP000008827">
    <property type="component" value="Chromosome 4"/>
</dbReference>
<accession>A0A0R0KJ24</accession>
<keyword evidence="1" id="KW-0812">Transmembrane</keyword>
<sequence>MKRTRVSAIIRFTDFLGAGITVTLTLFLCCSVCAHNTMLTVSTFLQTVSGFFSSLCVFLSFLRLLIDQ</sequence>
<dbReference type="AlphaFoldDB" id="A0A0R0KJ24"/>
<dbReference type="Gramene" id="KRH64600">
    <property type="protein sequence ID" value="KRH64600"/>
    <property type="gene ID" value="GLYMA_04G244600"/>
</dbReference>
<dbReference type="EnsemblPlants" id="KRH64600">
    <property type="protein sequence ID" value="KRH64600"/>
    <property type="gene ID" value="GLYMA_04G244600"/>
</dbReference>
<evidence type="ECO:0000256" key="1">
    <source>
        <dbReference type="SAM" id="Phobius"/>
    </source>
</evidence>
<dbReference type="InParanoid" id="A0A0R0KJ24"/>
<evidence type="ECO:0000313" key="4">
    <source>
        <dbReference type="Proteomes" id="UP000008827"/>
    </source>
</evidence>
<protein>
    <recommendedName>
        <fullName evidence="5">CASP-like protein</fullName>
    </recommendedName>
</protein>
<reference evidence="3" key="2">
    <citation type="submission" date="2018-02" db="UniProtKB">
        <authorList>
            <consortium name="EnsemblPlants"/>
        </authorList>
    </citation>
    <scope>IDENTIFICATION</scope>
    <source>
        <strain evidence="3">Williams 82</strain>
    </source>
</reference>
<evidence type="ECO:0000313" key="3">
    <source>
        <dbReference type="EnsemblPlants" id="KRH64600"/>
    </source>
</evidence>
<feature type="transmembrane region" description="Helical" evidence="1">
    <location>
        <begin position="44"/>
        <end position="66"/>
    </location>
</feature>
<dbReference type="EMBL" id="CM000837">
    <property type="protein sequence ID" value="KRH64600.1"/>
    <property type="molecule type" value="Genomic_DNA"/>
</dbReference>
<keyword evidence="1" id="KW-0472">Membrane</keyword>
<evidence type="ECO:0000313" key="2">
    <source>
        <dbReference type="EMBL" id="KRH64600.1"/>
    </source>
</evidence>
<reference evidence="2 3" key="1">
    <citation type="journal article" date="2010" name="Nature">
        <title>Genome sequence of the palaeopolyploid soybean.</title>
        <authorList>
            <person name="Schmutz J."/>
            <person name="Cannon S.B."/>
            <person name="Schlueter J."/>
            <person name="Ma J."/>
            <person name="Mitros T."/>
            <person name="Nelson W."/>
            <person name="Hyten D.L."/>
            <person name="Song Q."/>
            <person name="Thelen J.J."/>
            <person name="Cheng J."/>
            <person name="Xu D."/>
            <person name="Hellsten U."/>
            <person name="May G.D."/>
            <person name="Yu Y."/>
            <person name="Sakurai T."/>
            <person name="Umezawa T."/>
            <person name="Bhattacharyya M.K."/>
            <person name="Sandhu D."/>
            <person name="Valliyodan B."/>
            <person name="Lindquist E."/>
            <person name="Peto M."/>
            <person name="Grant D."/>
            <person name="Shu S."/>
            <person name="Goodstein D."/>
            <person name="Barry K."/>
            <person name="Futrell-Griggs M."/>
            <person name="Abernathy B."/>
            <person name="Du J."/>
            <person name="Tian Z."/>
            <person name="Zhu L."/>
            <person name="Gill N."/>
            <person name="Joshi T."/>
            <person name="Libault M."/>
            <person name="Sethuraman A."/>
            <person name="Zhang X.-C."/>
            <person name="Shinozaki K."/>
            <person name="Nguyen H.T."/>
            <person name="Wing R.A."/>
            <person name="Cregan P."/>
            <person name="Specht J."/>
            <person name="Grimwood J."/>
            <person name="Rokhsar D."/>
            <person name="Stacey G."/>
            <person name="Shoemaker R.C."/>
            <person name="Jackson S.A."/>
        </authorList>
    </citation>
    <scope>NUCLEOTIDE SEQUENCE</scope>
    <source>
        <strain evidence="3">cv. Williams 82</strain>
        <tissue evidence="2">Callus</tissue>
    </source>
</reference>